<dbReference type="PROSITE" id="PS50850">
    <property type="entry name" value="MFS"/>
    <property type="match status" value="1"/>
</dbReference>
<protein>
    <submittedName>
        <fullName evidence="9">MFS family permease</fullName>
    </submittedName>
</protein>
<reference evidence="9" key="1">
    <citation type="submission" date="2020-11" db="EMBL/GenBank/DDBJ databases">
        <title>Sequencing the genomes of 1000 actinobacteria strains.</title>
        <authorList>
            <person name="Klenk H.-P."/>
        </authorList>
    </citation>
    <scope>NUCLEOTIDE SEQUENCE</scope>
    <source>
        <strain evidence="9">DSM 26152</strain>
    </source>
</reference>
<evidence type="ECO:0000256" key="6">
    <source>
        <dbReference type="ARBA" id="ARBA00023136"/>
    </source>
</evidence>
<keyword evidence="10" id="KW-1185">Reference proteome</keyword>
<feature type="transmembrane region" description="Helical" evidence="7">
    <location>
        <begin position="357"/>
        <end position="379"/>
    </location>
</feature>
<dbReference type="Pfam" id="PF07690">
    <property type="entry name" value="MFS_1"/>
    <property type="match status" value="1"/>
</dbReference>
<dbReference type="GO" id="GO:0022857">
    <property type="term" value="F:transmembrane transporter activity"/>
    <property type="evidence" value="ECO:0007669"/>
    <property type="project" value="InterPro"/>
</dbReference>
<evidence type="ECO:0000259" key="8">
    <source>
        <dbReference type="PROSITE" id="PS50850"/>
    </source>
</evidence>
<dbReference type="PANTHER" id="PTHR23517">
    <property type="entry name" value="RESISTANCE PROTEIN MDTM, PUTATIVE-RELATED-RELATED"/>
    <property type="match status" value="1"/>
</dbReference>
<feature type="transmembrane region" description="Helical" evidence="7">
    <location>
        <begin position="266"/>
        <end position="287"/>
    </location>
</feature>
<feature type="transmembrane region" description="Helical" evidence="7">
    <location>
        <begin position="156"/>
        <end position="175"/>
    </location>
</feature>
<feature type="domain" description="Major facilitator superfamily (MFS) profile" evidence="8">
    <location>
        <begin position="26"/>
        <end position="409"/>
    </location>
</feature>
<name>A0A931DAT4_9MICC</name>
<feature type="transmembrane region" description="Helical" evidence="7">
    <location>
        <begin position="294"/>
        <end position="312"/>
    </location>
</feature>
<evidence type="ECO:0000256" key="1">
    <source>
        <dbReference type="ARBA" id="ARBA00004651"/>
    </source>
</evidence>
<dbReference type="AlphaFoldDB" id="A0A931DAT4"/>
<feature type="transmembrane region" description="Helical" evidence="7">
    <location>
        <begin position="62"/>
        <end position="82"/>
    </location>
</feature>
<keyword evidence="2" id="KW-0813">Transport</keyword>
<dbReference type="EMBL" id="JADOTZ010000001">
    <property type="protein sequence ID" value="MBG6085494.1"/>
    <property type="molecule type" value="Genomic_DNA"/>
</dbReference>
<evidence type="ECO:0000256" key="7">
    <source>
        <dbReference type="SAM" id="Phobius"/>
    </source>
</evidence>
<dbReference type="InterPro" id="IPR036259">
    <property type="entry name" value="MFS_trans_sf"/>
</dbReference>
<evidence type="ECO:0000256" key="4">
    <source>
        <dbReference type="ARBA" id="ARBA00022692"/>
    </source>
</evidence>
<evidence type="ECO:0000313" key="10">
    <source>
        <dbReference type="Proteomes" id="UP000625033"/>
    </source>
</evidence>
<proteinExistence type="predicted"/>
<dbReference type="Gene3D" id="1.20.1250.20">
    <property type="entry name" value="MFS general substrate transporter like domains"/>
    <property type="match status" value="1"/>
</dbReference>
<evidence type="ECO:0000313" key="9">
    <source>
        <dbReference type="EMBL" id="MBG6085494.1"/>
    </source>
</evidence>
<comment type="caution">
    <text evidence="9">The sequence shown here is derived from an EMBL/GenBank/DDBJ whole genome shotgun (WGS) entry which is preliminary data.</text>
</comment>
<evidence type="ECO:0000256" key="2">
    <source>
        <dbReference type="ARBA" id="ARBA00022448"/>
    </source>
</evidence>
<keyword evidence="4 7" id="KW-0812">Transmembrane</keyword>
<evidence type="ECO:0000256" key="5">
    <source>
        <dbReference type="ARBA" id="ARBA00022989"/>
    </source>
</evidence>
<comment type="subcellular location">
    <subcellularLocation>
        <location evidence="1">Cell membrane</location>
        <topology evidence="1">Multi-pass membrane protein</topology>
    </subcellularLocation>
</comment>
<feature type="transmembrane region" description="Helical" evidence="7">
    <location>
        <begin position="94"/>
        <end position="117"/>
    </location>
</feature>
<feature type="transmembrane region" description="Helical" evidence="7">
    <location>
        <begin position="385"/>
        <end position="407"/>
    </location>
</feature>
<dbReference type="PANTHER" id="PTHR23517:SF13">
    <property type="entry name" value="MAJOR FACILITATOR SUPERFAMILY MFS_1"/>
    <property type="match status" value="1"/>
</dbReference>
<dbReference type="InterPro" id="IPR050171">
    <property type="entry name" value="MFS_Transporters"/>
</dbReference>
<evidence type="ECO:0000256" key="3">
    <source>
        <dbReference type="ARBA" id="ARBA00022475"/>
    </source>
</evidence>
<dbReference type="InterPro" id="IPR011701">
    <property type="entry name" value="MFS"/>
</dbReference>
<feature type="transmembrane region" description="Helical" evidence="7">
    <location>
        <begin position="181"/>
        <end position="201"/>
    </location>
</feature>
<gene>
    <name evidence="9" type="ORF">IW252_002261</name>
</gene>
<dbReference type="InterPro" id="IPR020846">
    <property type="entry name" value="MFS_dom"/>
</dbReference>
<feature type="transmembrane region" description="Helical" evidence="7">
    <location>
        <begin position="318"/>
        <end position="336"/>
    </location>
</feature>
<dbReference type="GO" id="GO:0005886">
    <property type="term" value="C:plasma membrane"/>
    <property type="evidence" value="ECO:0007669"/>
    <property type="project" value="UniProtKB-SubCell"/>
</dbReference>
<keyword evidence="5 7" id="KW-1133">Transmembrane helix</keyword>
<feature type="transmembrane region" description="Helical" evidence="7">
    <location>
        <begin position="229"/>
        <end position="254"/>
    </location>
</feature>
<dbReference type="SUPFAM" id="SSF103473">
    <property type="entry name" value="MFS general substrate transporter"/>
    <property type="match status" value="1"/>
</dbReference>
<keyword evidence="6 7" id="KW-0472">Membrane</keyword>
<sequence>MTVIGELRMRAASDLSLRGGWDASLRTRVVLTGAVMALLFIGVNIATPLYPLLQEKLALGPFGVTVAFTAYVMSLIVGLVCYGHWSDHIGRRAALVIAVVVGLIGGLIFAFAPGLWALVLGRALQGAAVAAATGASSAALRELLPRHQDWAGRFTLLLNAGGVAAGPIIGGALSLLPNPTVTPFVIHSAALIAVLLPLWLLRARPALDPAPGRARQALRPRRLHLAREAAGQFWIAALTGLLSFAVFGLVLSLAPGYYADLFGIDSRVLLGTLAALALMASAVSQLLGRATPATVAPALIAMGLGVGVLALGAHLTSLHLVIAGSLLAGAAQGLAFRGAFNDAASAIPTEQHAQVISLIYVVTYAGSAIPVLGLGAFANQFGLDLAFIVFAGAVLVCCTVLAAYAWLRRRRAASSPAP</sequence>
<feature type="transmembrane region" description="Helical" evidence="7">
    <location>
        <begin position="29"/>
        <end position="50"/>
    </location>
</feature>
<keyword evidence="3" id="KW-1003">Cell membrane</keyword>
<feature type="transmembrane region" description="Helical" evidence="7">
    <location>
        <begin position="123"/>
        <end position="144"/>
    </location>
</feature>
<dbReference type="Proteomes" id="UP000625033">
    <property type="component" value="Unassembled WGS sequence"/>
</dbReference>
<accession>A0A931DAT4</accession>
<dbReference type="RefSeq" id="WP_196836674.1">
    <property type="nucleotide sequence ID" value="NZ_JADOTZ010000001.1"/>
</dbReference>
<organism evidence="9 10">
    <name type="scientific">Zhihengliuella flava</name>
    <dbReference type="NCBI Taxonomy" id="1285193"/>
    <lineage>
        <taxon>Bacteria</taxon>
        <taxon>Bacillati</taxon>
        <taxon>Actinomycetota</taxon>
        <taxon>Actinomycetes</taxon>
        <taxon>Micrococcales</taxon>
        <taxon>Micrococcaceae</taxon>
        <taxon>Zhihengliuella</taxon>
    </lineage>
</organism>